<keyword evidence="1" id="KW-0723">Serine/threonine-protein kinase</keyword>
<evidence type="ECO:0000256" key="5">
    <source>
        <dbReference type="SAM" id="MobiDB-lite"/>
    </source>
</evidence>
<dbReference type="SMART" id="SM00671">
    <property type="entry name" value="SEL1"/>
    <property type="match status" value="10"/>
</dbReference>
<evidence type="ECO:0000313" key="8">
    <source>
        <dbReference type="Proteomes" id="UP000807716"/>
    </source>
</evidence>
<dbReference type="InterPro" id="IPR008271">
    <property type="entry name" value="Ser/Thr_kinase_AS"/>
</dbReference>
<gene>
    <name evidence="7" type="ORF">DFQ27_003272</name>
</gene>
<feature type="binding site" evidence="4">
    <location>
        <position position="54"/>
    </location>
    <ligand>
        <name>ATP</name>
        <dbReference type="ChEBI" id="CHEBI:30616"/>
    </ligand>
</feature>
<feature type="region of interest" description="Disordered" evidence="5">
    <location>
        <begin position="287"/>
        <end position="373"/>
    </location>
</feature>
<dbReference type="InterPro" id="IPR001245">
    <property type="entry name" value="Ser-Thr/Tyr_kinase_cat_dom"/>
</dbReference>
<dbReference type="InterPro" id="IPR052945">
    <property type="entry name" value="Mitotic_Regulator"/>
</dbReference>
<dbReference type="Gene3D" id="1.25.40.10">
    <property type="entry name" value="Tetratricopeptide repeat domain"/>
    <property type="match status" value="3"/>
</dbReference>
<evidence type="ECO:0000256" key="1">
    <source>
        <dbReference type="ARBA" id="ARBA00022527"/>
    </source>
</evidence>
<dbReference type="PROSITE" id="PS00107">
    <property type="entry name" value="PROTEIN_KINASE_ATP"/>
    <property type="match status" value="1"/>
</dbReference>
<dbReference type="SUPFAM" id="SSF56112">
    <property type="entry name" value="Protein kinase-like (PK-like)"/>
    <property type="match status" value="1"/>
</dbReference>
<evidence type="ECO:0000256" key="2">
    <source>
        <dbReference type="ARBA" id="ARBA00022741"/>
    </source>
</evidence>
<evidence type="ECO:0000256" key="3">
    <source>
        <dbReference type="ARBA" id="ARBA00022840"/>
    </source>
</evidence>
<dbReference type="InterPro" id="IPR006597">
    <property type="entry name" value="Sel1-like"/>
</dbReference>
<comment type="caution">
    <text evidence="7">The sequence shown here is derived from an EMBL/GenBank/DDBJ whole genome shotgun (WGS) entry which is preliminary data.</text>
</comment>
<dbReference type="PANTHER" id="PTHR43628:SF1">
    <property type="entry name" value="CHITIN SYNTHASE REGULATORY FACTOR 2-RELATED"/>
    <property type="match status" value="1"/>
</dbReference>
<dbReference type="Proteomes" id="UP000807716">
    <property type="component" value="Unassembled WGS sequence"/>
</dbReference>
<dbReference type="Pfam" id="PF07714">
    <property type="entry name" value="PK_Tyr_Ser-Thr"/>
    <property type="match status" value="1"/>
</dbReference>
<dbReference type="SMART" id="SM00220">
    <property type="entry name" value="S_TKc"/>
    <property type="match status" value="1"/>
</dbReference>
<dbReference type="Gene3D" id="1.10.510.10">
    <property type="entry name" value="Transferase(Phosphotransferase) domain 1"/>
    <property type="match status" value="1"/>
</dbReference>
<dbReference type="PROSITE" id="PS50011">
    <property type="entry name" value="PROTEIN_KINASE_DOM"/>
    <property type="match status" value="1"/>
</dbReference>
<dbReference type="PANTHER" id="PTHR43628">
    <property type="entry name" value="ACTIVATOR OF C KINASE PROTEIN 1-RELATED"/>
    <property type="match status" value="1"/>
</dbReference>
<dbReference type="OrthoDB" id="4062651at2759"/>
<dbReference type="GO" id="GO:0005524">
    <property type="term" value="F:ATP binding"/>
    <property type="evidence" value="ECO:0007669"/>
    <property type="project" value="UniProtKB-UniRule"/>
</dbReference>
<keyword evidence="1" id="KW-0808">Transferase</keyword>
<keyword evidence="2 4" id="KW-0547">Nucleotide-binding</keyword>
<name>A0A9P6Q8M9_9FUNG</name>
<dbReference type="EMBL" id="JAAAJB010000234">
    <property type="protein sequence ID" value="KAG0260906.1"/>
    <property type="molecule type" value="Genomic_DNA"/>
</dbReference>
<proteinExistence type="predicted"/>
<dbReference type="InterPro" id="IPR011990">
    <property type="entry name" value="TPR-like_helical_dom_sf"/>
</dbReference>
<dbReference type="InterPro" id="IPR017441">
    <property type="entry name" value="Protein_kinase_ATP_BS"/>
</dbReference>
<organism evidence="7 8">
    <name type="scientific">Actinomortierella ambigua</name>
    <dbReference type="NCBI Taxonomy" id="1343610"/>
    <lineage>
        <taxon>Eukaryota</taxon>
        <taxon>Fungi</taxon>
        <taxon>Fungi incertae sedis</taxon>
        <taxon>Mucoromycota</taxon>
        <taxon>Mortierellomycotina</taxon>
        <taxon>Mortierellomycetes</taxon>
        <taxon>Mortierellales</taxon>
        <taxon>Mortierellaceae</taxon>
        <taxon>Actinomortierella</taxon>
    </lineage>
</organism>
<keyword evidence="3 4" id="KW-0067">ATP-binding</keyword>
<dbReference type="InterPro" id="IPR000719">
    <property type="entry name" value="Prot_kinase_dom"/>
</dbReference>
<keyword evidence="1" id="KW-0418">Kinase</keyword>
<dbReference type="InterPro" id="IPR011009">
    <property type="entry name" value="Kinase-like_dom_sf"/>
</dbReference>
<dbReference type="SUPFAM" id="SSF81901">
    <property type="entry name" value="HCP-like"/>
    <property type="match status" value="3"/>
</dbReference>
<dbReference type="AlphaFoldDB" id="A0A9P6Q8M9"/>
<reference evidence="7" key="1">
    <citation type="journal article" date="2020" name="Fungal Divers.">
        <title>Resolving the Mortierellaceae phylogeny through synthesis of multi-gene phylogenetics and phylogenomics.</title>
        <authorList>
            <person name="Vandepol N."/>
            <person name="Liber J."/>
            <person name="Desiro A."/>
            <person name="Na H."/>
            <person name="Kennedy M."/>
            <person name="Barry K."/>
            <person name="Grigoriev I.V."/>
            <person name="Miller A.N."/>
            <person name="O'Donnell K."/>
            <person name="Stajich J.E."/>
            <person name="Bonito G."/>
        </authorList>
    </citation>
    <scope>NUCLEOTIDE SEQUENCE</scope>
    <source>
        <strain evidence="7">BC1065</strain>
    </source>
</reference>
<dbReference type="PROSITE" id="PS00108">
    <property type="entry name" value="PROTEIN_KINASE_ST"/>
    <property type="match status" value="1"/>
</dbReference>
<keyword evidence="8" id="KW-1185">Reference proteome</keyword>
<evidence type="ECO:0000256" key="4">
    <source>
        <dbReference type="PROSITE-ProRule" id="PRU10141"/>
    </source>
</evidence>
<evidence type="ECO:0000313" key="7">
    <source>
        <dbReference type="EMBL" id="KAG0260906.1"/>
    </source>
</evidence>
<feature type="compositionally biased region" description="Polar residues" evidence="5">
    <location>
        <begin position="287"/>
        <end position="317"/>
    </location>
</feature>
<evidence type="ECO:0000259" key="6">
    <source>
        <dbReference type="PROSITE" id="PS50011"/>
    </source>
</evidence>
<protein>
    <recommendedName>
        <fullName evidence="6">Protein kinase domain-containing protein</fullName>
    </recommendedName>
</protein>
<sequence length="771" mass="85571">MIEEFKDGMTLRFCIFSPSPLIALSLTLHERLGSGAYGAVYHARWCGQPCAAKKYFLSQTEYHQQSIQNEISILRRLRHRNVVQYYETLHQQGSLYLLMDIAENGSLAHAIMRTQLDWPTRTRFAHEMARGLEYIHGEGIVHRDLKSANVLLSSTMEVKLADFGLADTKSTSASRSVDAAVIVGTMRWLAPELLVARPKYTNMTDIYAFGVVMWEMAAGCTKPFKDQVNTEMVAALVRSGEREEIPEETPPEYHNWVERCWHQEPAKRPEAIEVILVDAQPVVHTSDSDQSFLSISASTDGTSFSNRTRSGTTNDATRPNIENGKLGDGLEDAALRLSSTTSLSPSPSHVQQSPEPQHHHDNQPSTGRRSKATDEDALGWLRKSAEQGSSEARYRLGLRYLSGQGVERSNAEAASWFLMAAKQGNVGAQSNMGYMYQNGLGVERDDAEAVAWFREAASKGVVQAYYNLGLMFAEGRGVEQNDTEAVKWYLLAAQQGFGDAQCNLAFMFQHGRGLPQSDTEAVSWLRKAVRQGNAEATNSLGFMYIHGRGGVEQSDDEALSLFRKSASQGNPKAQHNLGWMYYEGRSVERNDAEAVAWYKKAADQGFADAEYNLGLMYDGGRGVDQSDDEATKWILRAAEQGHSLAQCTLGSIYLKGDCVENYVQAADWYRMAALQGNEDAQFHLGEMLASGQGVKLDIVEAVLWYRMAGEQGLADAQVSLGRIFELGQGVEQSNDEAAQWYLKAAEQGNLDAQRTLKALLEKVERTDLQIE</sequence>
<accession>A0A9P6Q8M9</accession>
<dbReference type="PRINTS" id="PR00109">
    <property type="entry name" value="TYRKINASE"/>
</dbReference>
<dbReference type="Pfam" id="PF08238">
    <property type="entry name" value="Sel1"/>
    <property type="match status" value="11"/>
</dbReference>
<dbReference type="GO" id="GO:0004674">
    <property type="term" value="F:protein serine/threonine kinase activity"/>
    <property type="evidence" value="ECO:0007669"/>
    <property type="project" value="UniProtKB-KW"/>
</dbReference>
<feature type="compositionally biased region" description="Low complexity" evidence="5">
    <location>
        <begin position="337"/>
        <end position="348"/>
    </location>
</feature>
<feature type="domain" description="Protein kinase" evidence="6">
    <location>
        <begin position="26"/>
        <end position="283"/>
    </location>
</feature>